<keyword evidence="4 8" id="KW-0819">tRNA processing</keyword>
<dbReference type="RefSeq" id="WP_138129605.1">
    <property type="nucleotide sequence ID" value="NZ_SWLG01000033.1"/>
</dbReference>
<comment type="catalytic activity">
    <reaction evidence="7 8">
        <text>cytidine(34) in tRNA(Ile2) + L-lysine + ATP = lysidine(34) in tRNA(Ile2) + AMP + diphosphate + H(+)</text>
        <dbReference type="Rhea" id="RHEA:43744"/>
        <dbReference type="Rhea" id="RHEA-COMP:10625"/>
        <dbReference type="Rhea" id="RHEA-COMP:10670"/>
        <dbReference type="ChEBI" id="CHEBI:15378"/>
        <dbReference type="ChEBI" id="CHEBI:30616"/>
        <dbReference type="ChEBI" id="CHEBI:32551"/>
        <dbReference type="ChEBI" id="CHEBI:33019"/>
        <dbReference type="ChEBI" id="CHEBI:82748"/>
        <dbReference type="ChEBI" id="CHEBI:83665"/>
        <dbReference type="ChEBI" id="CHEBI:456215"/>
        <dbReference type="EC" id="6.3.4.19"/>
    </reaction>
</comment>
<evidence type="ECO:0000256" key="5">
    <source>
        <dbReference type="ARBA" id="ARBA00022741"/>
    </source>
</evidence>
<comment type="subcellular location">
    <subcellularLocation>
        <location evidence="1 8">Cytoplasm</location>
    </subcellularLocation>
</comment>
<dbReference type="HAMAP" id="MF_01161">
    <property type="entry name" value="tRNA_Ile_lys_synt"/>
    <property type="match status" value="1"/>
</dbReference>
<evidence type="ECO:0000256" key="1">
    <source>
        <dbReference type="ARBA" id="ARBA00004496"/>
    </source>
</evidence>
<dbReference type="OrthoDB" id="9807403at2"/>
<dbReference type="Gene3D" id="3.30.465.60">
    <property type="match status" value="1"/>
</dbReference>
<dbReference type="SMART" id="SM00977">
    <property type="entry name" value="TilS_C"/>
    <property type="match status" value="1"/>
</dbReference>
<dbReference type="PANTHER" id="PTHR43033:SF1">
    <property type="entry name" value="TRNA(ILE)-LYSIDINE SYNTHASE-RELATED"/>
    <property type="match status" value="1"/>
</dbReference>
<keyword evidence="5 8" id="KW-0547">Nucleotide-binding</keyword>
<dbReference type="CDD" id="cd01992">
    <property type="entry name" value="TilS_N"/>
    <property type="match status" value="1"/>
</dbReference>
<comment type="caution">
    <text evidence="10">The sequence shown here is derived from an EMBL/GenBank/DDBJ whole genome shotgun (WGS) entry which is preliminary data.</text>
</comment>
<evidence type="ECO:0000256" key="2">
    <source>
        <dbReference type="ARBA" id="ARBA00022490"/>
    </source>
</evidence>
<dbReference type="EMBL" id="SWLG01000033">
    <property type="protein sequence ID" value="TLS34987.1"/>
    <property type="molecule type" value="Genomic_DNA"/>
</dbReference>
<evidence type="ECO:0000256" key="7">
    <source>
        <dbReference type="ARBA" id="ARBA00048539"/>
    </source>
</evidence>
<evidence type="ECO:0000313" key="11">
    <source>
        <dbReference type="Proteomes" id="UP000308230"/>
    </source>
</evidence>
<sequence length="464" mass="53616">MQSVYQFIKKHHLLEQNSVVIAGVSGGPDSMALLHFLLSNRERWQLKVIAAHVDHMFRGKESEEDFEYVKQYCSENDVPFEGIQIDVTEYKKKHGLSSQVAARDCRYRFFQQVMEKYNADVLALAHHGDDQIETMLMREVHGGYGKGLAGMAVKRPFANGYIIRPFLAVTKKEIEEYCIKQGLHPRLDPSNETDTYVRNRFRHQVIPFLKKENPNVHLRFQQQSEWKRQDEAYLEEIARSHYNEVVIQQGDKSVTFDRKRLQSMAIPLQRRLIHLILNYLYIHNPSYISSIHIEDLLRLLDAEHPSGMLSFPLGLKVIRSYNSCTLSFETNKGDQTYTYRLDVPGVVHFSQGKLKANITSTYPEQVTENDFVGKLSDVRVPLTVRTRKPGDRIQLKGMKGTKKVKDIFIDKKIDRRDRSTWPVVEDASGKVIWVVGLKRSAAADAARGNKEFIHLSFEKTIDHI</sequence>
<reference evidence="10 11" key="1">
    <citation type="submission" date="2019-04" db="EMBL/GenBank/DDBJ databases">
        <title>Bacillus caeni sp. nov., a bacterium isolated from mangrove sediment.</title>
        <authorList>
            <person name="Huang H."/>
            <person name="Mo K."/>
            <person name="Hu Y."/>
        </authorList>
    </citation>
    <scope>NUCLEOTIDE SEQUENCE [LARGE SCALE GENOMIC DNA]</scope>
    <source>
        <strain evidence="10 11">HB172195</strain>
    </source>
</reference>
<dbReference type="InterPro" id="IPR011063">
    <property type="entry name" value="TilS/TtcA_N"/>
</dbReference>
<organism evidence="10 11">
    <name type="scientific">Exobacillus caeni</name>
    <dbReference type="NCBI Taxonomy" id="2574798"/>
    <lineage>
        <taxon>Bacteria</taxon>
        <taxon>Bacillati</taxon>
        <taxon>Bacillota</taxon>
        <taxon>Bacilli</taxon>
        <taxon>Bacillales</taxon>
        <taxon>Guptibacillaceae</taxon>
        <taxon>Exobacillus</taxon>
    </lineage>
</organism>
<evidence type="ECO:0000313" key="10">
    <source>
        <dbReference type="EMBL" id="TLS34987.1"/>
    </source>
</evidence>
<evidence type="ECO:0000256" key="4">
    <source>
        <dbReference type="ARBA" id="ARBA00022694"/>
    </source>
</evidence>
<dbReference type="Pfam" id="PF11734">
    <property type="entry name" value="TilS_C"/>
    <property type="match status" value="1"/>
</dbReference>
<accession>A0A5R9EVA3</accession>
<evidence type="ECO:0000259" key="9">
    <source>
        <dbReference type="SMART" id="SM00977"/>
    </source>
</evidence>
<keyword evidence="6 8" id="KW-0067">ATP-binding</keyword>
<dbReference type="NCBIfam" id="TIGR02433">
    <property type="entry name" value="lysidine_TilS_C"/>
    <property type="match status" value="1"/>
</dbReference>
<dbReference type="AlphaFoldDB" id="A0A5R9EVA3"/>
<evidence type="ECO:0000256" key="6">
    <source>
        <dbReference type="ARBA" id="ARBA00022840"/>
    </source>
</evidence>
<dbReference type="InterPro" id="IPR012796">
    <property type="entry name" value="Lysidine-tRNA-synth_C"/>
</dbReference>
<dbReference type="Proteomes" id="UP000308230">
    <property type="component" value="Unassembled WGS sequence"/>
</dbReference>
<dbReference type="GO" id="GO:0032267">
    <property type="term" value="F:tRNA(Ile)-lysidine synthase activity"/>
    <property type="evidence" value="ECO:0007669"/>
    <property type="project" value="UniProtKB-EC"/>
</dbReference>
<dbReference type="GO" id="GO:0005524">
    <property type="term" value="F:ATP binding"/>
    <property type="evidence" value="ECO:0007669"/>
    <property type="project" value="UniProtKB-UniRule"/>
</dbReference>
<feature type="domain" description="Lysidine-tRNA(Ile) synthetase C-terminal" evidence="9">
    <location>
        <begin position="382"/>
        <end position="455"/>
    </location>
</feature>
<dbReference type="SUPFAM" id="SSF82829">
    <property type="entry name" value="MesJ substrate recognition domain-like"/>
    <property type="match status" value="1"/>
</dbReference>
<dbReference type="EC" id="6.3.4.19" evidence="8"/>
<dbReference type="InterPro" id="IPR014729">
    <property type="entry name" value="Rossmann-like_a/b/a_fold"/>
</dbReference>
<dbReference type="SUPFAM" id="SSF56037">
    <property type="entry name" value="PheT/TilS domain"/>
    <property type="match status" value="1"/>
</dbReference>
<comment type="function">
    <text evidence="8">Ligates lysine onto the cytidine present at position 34 of the AUA codon-specific tRNA(Ile) that contains the anticodon CAU, in an ATP-dependent manner. Cytidine is converted to lysidine, thus changing the amino acid specificity of the tRNA from methionine to isoleucine.</text>
</comment>
<feature type="binding site" evidence="8">
    <location>
        <begin position="25"/>
        <end position="30"/>
    </location>
    <ligand>
        <name>ATP</name>
        <dbReference type="ChEBI" id="CHEBI:30616"/>
    </ligand>
</feature>
<comment type="domain">
    <text evidence="8">The N-terminal region contains the highly conserved SGGXDS motif, predicted to be a P-loop motif involved in ATP binding.</text>
</comment>
<keyword evidence="3 8" id="KW-0436">Ligase</keyword>
<dbReference type="Pfam" id="PF01171">
    <property type="entry name" value="ATP_bind_3"/>
    <property type="match status" value="1"/>
</dbReference>
<dbReference type="InterPro" id="IPR012094">
    <property type="entry name" value="tRNA_Ile_lys_synt"/>
</dbReference>
<comment type="similarity">
    <text evidence="8">Belongs to the tRNA(Ile)-lysidine synthase family.</text>
</comment>
<keyword evidence="2 8" id="KW-0963">Cytoplasm</keyword>
<dbReference type="GO" id="GO:0005737">
    <property type="term" value="C:cytoplasm"/>
    <property type="evidence" value="ECO:0007669"/>
    <property type="project" value="UniProtKB-SubCell"/>
</dbReference>
<dbReference type="NCBIfam" id="TIGR02432">
    <property type="entry name" value="lysidine_TilS_N"/>
    <property type="match status" value="1"/>
</dbReference>
<dbReference type="InterPro" id="IPR012795">
    <property type="entry name" value="tRNA_Ile_lys_synt_N"/>
</dbReference>
<name>A0A5R9EVA3_9BACL</name>
<dbReference type="Gene3D" id="3.40.50.620">
    <property type="entry name" value="HUPs"/>
    <property type="match status" value="1"/>
</dbReference>
<gene>
    <name evidence="8 10" type="primary">tilS</name>
    <name evidence="10" type="ORF">FCL54_22810</name>
</gene>
<dbReference type="SUPFAM" id="SSF52402">
    <property type="entry name" value="Adenine nucleotide alpha hydrolases-like"/>
    <property type="match status" value="1"/>
</dbReference>
<dbReference type="Pfam" id="PF09179">
    <property type="entry name" value="TilS"/>
    <property type="match status" value="1"/>
</dbReference>
<dbReference type="PANTHER" id="PTHR43033">
    <property type="entry name" value="TRNA(ILE)-LYSIDINE SYNTHASE-RELATED"/>
    <property type="match status" value="1"/>
</dbReference>
<evidence type="ECO:0000256" key="8">
    <source>
        <dbReference type="HAMAP-Rule" id="MF_01161"/>
    </source>
</evidence>
<proteinExistence type="inferred from homology"/>
<dbReference type="GO" id="GO:0006400">
    <property type="term" value="P:tRNA modification"/>
    <property type="evidence" value="ECO:0007669"/>
    <property type="project" value="UniProtKB-UniRule"/>
</dbReference>
<keyword evidence="11" id="KW-1185">Reference proteome</keyword>
<dbReference type="InterPro" id="IPR015262">
    <property type="entry name" value="tRNA_Ile_lys_synt_subst-bd"/>
</dbReference>
<evidence type="ECO:0000256" key="3">
    <source>
        <dbReference type="ARBA" id="ARBA00022598"/>
    </source>
</evidence>
<protein>
    <recommendedName>
        <fullName evidence="8">tRNA(Ile)-lysidine synthase</fullName>
        <ecNumber evidence="8">6.3.4.19</ecNumber>
    </recommendedName>
    <alternativeName>
        <fullName evidence="8">tRNA(Ile)-2-lysyl-cytidine synthase</fullName>
    </alternativeName>
    <alternativeName>
        <fullName evidence="8">tRNA(Ile)-lysidine synthetase</fullName>
    </alternativeName>
</protein>